<name>A0A2J6NLD4_9LACO</name>
<dbReference type="OrthoDB" id="5244771at2"/>
<keyword evidence="1" id="KW-0472">Membrane</keyword>
<dbReference type="EMBL" id="PNFV01000009">
    <property type="protein sequence ID" value="PMB82139.1"/>
    <property type="molecule type" value="Genomic_DNA"/>
</dbReference>
<evidence type="ECO:0000256" key="1">
    <source>
        <dbReference type="SAM" id="Phobius"/>
    </source>
</evidence>
<gene>
    <name evidence="2" type="ORF">CK797_07625</name>
</gene>
<accession>A0A2J6NLD4</accession>
<protein>
    <submittedName>
        <fullName evidence="2">ABC transporter permease</fullName>
    </submittedName>
</protein>
<dbReference type="RefSeq" id="WP_104689168.1">
    <property type="nucleotide sequence ID" value="NZ_JBKTHY010000009.1"/>
</dbReference>
<reference evidence="2 3" key="1">
    <citation type="submission" date="2017-09" db="EMBL/GenBank/DDBJ databases">
        <title>Bacterial strain isolated from the female urinary microbiota.</title>
        <authorList>
            <person name="Thomas-White K."/>
            <person name="Kumar N."/>
            <person name="Forster S."/>
            <person name="Putonti C."/>
            <person name="Lawley T."/>
            <person name="Wolfe A.J."/>
        </authorList>
    </citation>
    <scope>NUCLEOTIDE SEQUENCE [LARGE SCALE GENOMIC DNA]</scope>
    <source>
        <strain evidence="2 3">UMB0683</strain>
    </source>
</reference>
<dbReference type="Proteomes" id="UP000239920">
    <property type="component" value="Unassembled WGS sequence"/>
</dbReference>
<proteinExistence type="predicted"/>
<sequence>MENENGQKVTYQDDYFARRHWGRKLWQTLVAIFCWLVLLVPCVVTIGTYLAYITDGRQGFYFWHYREGFSELDLLLILLFIIGLGMAVFCLLVGGIQNRRRKRVLEKTPQYDIQESNRQVDKAMQLAADRFGSRHFRHTVRYYVVKSEQNFTRDDLKNAIKYDGEGQK</sequence>
<evidence type="ECO:0000313" key="2">
    <source>
        <dbReference type="EMBL" id="PMB82139.1"/>
    </source>
</evidence>
<keyword evidence="1" id="KW-1133">Transmembrane helix</keyword>
<feature type="transmembrane region" description="Helical" evidence="1">
    <location>
        <begin position="74"/>
        <end position="96"/>
    </location>
</feature>
<keyword evidence="1" id="KW-0812">Transmembrane</keyword>
<dbReference type="AlphaFoldDB" id="A0A2J6NLD4"/>
<evidence type="ECO:0000313" key="3">
    <source>
        <dbReference type="Proteomes" id="UP000239920"/>
    </source>
</evidence>
<feature type="transmembrane region" description="Helical" evidence="1">
    <location>
        <begin position="28"/>
        <end position="54"/>
    </location>
</feature>
<comment type="caution">
    <text evidence="2">The sequence shown here is derived from an EMBL/GenBank/DDBJ whole genome shotgun (WGS) entry which is preliminary data.</text>
</comment>
<organism evidence="2 3">
    <name type="scientific">Limosilactobacillus pontis</name>
    <dbReference type="NCBI Taxonomy" id="35787"/>
    <lineage>
        <taxon>Bacteria</taxon>
        <taxon>Bacillati</taxon>
        <taxon>Bacillota</taxon>
        <taxon>Bacilli</taxon>
        <taxon>Lactobacillales</taxon>
        <taxon>Lactobacillaceae</taxon>
        <taxon>Limosilactobacillus</taxon>
    </lineage>
</organism>